<accession>A0AAV7SHN3</accession>
<evidence type="ECO:0000313" key="2">
    <source>
        <dbReference type="Proteomes" id="UP001066276"/>
    </source>
</evidence>
<dbReference type="AlphaFoldDB" id="A0AAV7SHN3"/>
<sequence length="66" mass="7245">MDCDTHGRQENSPTWEQHNDKCRAGMLEKVHEKVRSGPAIFSGFTAVGTGFGARGEGFGSYSLERI</sequence>
<reference evidence="1" key="1">
    <citation type="journal article" date="2022" name="bioRxiv">
        <title>Sequencing and chromosome-scale assembly of the giantPleurodeles waltlgenome.</title>
        <authorList>
            <person name="Brown T."/>
            <person name="Elewa A."/>
            <person name="Iarovenko S."/>
            <person name="Subramanian E."/>
            <person name="Araus A.J."/>
            <person name="Petzold A."/>
            <person name="Susuki M."/>
            <person name="Suzuki K.-i.T."/>
            <person name="Hayashi T."/>
            <person name="Toyoda A."/>
            <person name="Oliveira C."/>
            <person name="Osipova E."/>
            <person name="Leigh N.D."/>
            <person name="Simon A."/>
            <person name="Yun M.H."/>
        </authorList>
    </citation>
    <scope>NUCLEOTIDE SEQUENCE</scope>
    <source>
        <strain evidence="1">20211129_DDA</strain>
        <tissue evidence="1">Liver</tissue>
    </source>
</reference>
<keyword evidence="2" id="KW-1185">Reference proteome</keyword>
<name>A0AAV7SHN3_PLEWA</name>
<organism evidence="1 2">
    <name type="scientific">Pleurodeles waltl</name>
    <name type="common">Iberian ribbed newt</name>
    <dbReference type="NCBI Taxonomy" id="8319"/>
    <lineage>
        <taxon>Eukaryota</taxon>
        <taxon>Metazoa</taxon>
        <taxon>Chordata</taxon>
        <taxon>Craniata</taxon>
        <taxon>Vertebrata</taxon>
        <taxon>Euteleostomi</taxon>
        <taxon>Amphibia</taxon>
        <taxon>Batrachia</taxon>
        <taxon>Caudata</taxon>
        <taxon>Salamandroidea</taxon>
        <taxon>Salamandridae</taxon>
        <taxon>Pleurodelinae</taxon>
        <taxon>Pleurodeles</taxon>
    </lineage>
</organism>
<evidence type="ECO:0000313" key="1">
    <source>
        <dbReference type="EMBL" id="KAJ1163580.1"/>
    </source>
</evidence>
<protein>
    <submittedName>
        <fullName evidence="1">Uncharacterized protein</fullName>
    </submittedName>
</protein>
<dbReference type="Proteomes" id="UP001066276">
    <property type="component" value="Chromosome 4_2"/>
</dbReference>
<proteinExistence type="predicted"/>
<comment type="caution">
    <text evidence="1">The sequence shown here is derived from an EMBL/GenBank/DDBJ whole genome shotgun (WGS) entry which is preliminary data.</text>
</comment>
<gene>
    <name evidence="1" type="ORF">NDU88_004037</name>
</gene>
<dbReference type="EMBL" id="JANPWB010000008">
    <property type="protein sequence ID" value="KAJ1163580.1"/>
    <property type="molecule type" value="Genomic_DNA"/>
</dbReference>